<organism evidence="1">
    <name type="scientific">marine sediment metagenome</name>
    <dbReference type="NCBI Taxonomy" id="412755"/>
    <lineage>
        <taxon>unclassified sequences</taxon>
        <taxon>metagenomes</taxon>
        <taxon>ecological metagenomes</taxon>
    </lineage>
</organism>
<feature type="non-terminal residue" evidence="1">
    <location>
        <position position="1"/>
    </location>
</feature>
<protein>
    <submittedName>
        <fullName evidence="1">Uncharacterized protein</fullName>
    </submittedName>
</protein>
<dbReference type="AlphaFoldDB" id="X0YTU2"/>
<sequence length="144" mass="15235">TILGQEENRAGICIANPEIRVKNLQEGEVYIGNLLAKTFILFKENGNIVITLSDEQKITIKQDEIDITGSYTVNLDDKLTINSSEAEINVSGNVNLKASGTVNVDANKINLGTGGKPIARLGDQVTVGTATGTITTASNNNTSS</sequence>
<dbReference type="EMBL" id="BARS01050831">
    <property type="protein sequence ID" value="GAG51768.1"/>
    <property type="molecule type" value="Genomic_DNA"/>
</dbReference>
<accession>X0YTU2</accession>
<name>X0YTU2_9ZZZZ</name>
<evidence type="ECO:0000313" key="1">
    <source>
        <dbReference type="EMBL" id="GAG51768.1"/>
    </source>
</evidence>
<comment type="caution">
    <text evidence="1">The sequence shown here is derived from an EMBL/GenBank/DDBJ whole genome shotgun (WGS) entry which is preliminary data.</text>
</comment>
<proteinExistence type="predicted"/>
<gene>
    <name evidence="1" type="ORF">S01H1_75818</name>
</gene>
<reference evidence="1" key="1">
    <citation type="journal article" date="2014" name="Front. Microbiol.">
        <title>High frequency of phylogenetically diverse reductive dehalogenase-homologous genes in deep subseafloor sedimentary metagenomes.</title>
        <authorList>
            <person name="Kawai M."/>
            <person name="Futagami T."/>
            <person name="Toyoda A."/>
            <person name="Takaki Y."/>
            <person name="Nishi S."/>
            <person name="Hori S."/>
            <person name="Arai W."/>
            <person name="Tsubouchi T."/>
            <person name="Morono Y."/>
            <person name="Uchiyama I."/>
            <person name="Ito T."/>
            <person name="Fujiyama A."/>
            <person name="Inagaki F."/>
            <person name="Takami H."/>
        </authorList>
    </citation>
    <scope>NUCLEOTIDE SEQUENCE</scope>
    <source>
        <strain evidence="1">Expedition CK06-06</strain>
    </source>
</reference>